<comment type="caution">
    <text evidence="1">The sequence shown here is derived from an EMBL/GenBank/DDBJ whole genome shotgun (WGS) entry which is preliminary data.</text>
</comment>
<evidence type="ECO:0000313" key="2">
    <source>
        <dbReference type="Proteomes" id="UP001151760"/>
    </source>
</evidence>
<dbReference type="EMBL" id="BQNB010012539">
    <property type="protein sequence ID" value="GJT04837.1"/>
    <property type="molecule type" value="Genomic_DNA"/>
</dbReference>
<keyword evidence="2" id="KW-1185">Reference proteome</keyword>
<dbReference type="Gene3D" id="3.10.10.10">
    <property type="entry name" value="HIV Type 1 Reverse Transcriptase, subunit A, domain 1"/>
    <property type="match status" value="1"/>
</dbReference>
<dbReference type="PANTHER" id="PTHR24559:SF444">
    <property type="entry name" value="REVERSE TRANSCRIPTASE DOMAIN-CONTAINING PROTEIN"/>
    <property type="match status" value="1"/>
</dbReference>
<dbReference type="Gene3D" id="2.40.70.10">
    <property type="entry name" value="Acid Proteases"/>
    <property type="match status" value="1"/>
</dbReference>
<keyword evidence="1" id="KW-0808">Transferase</keyword>
<dbReference type="InterPro" id="IPR053134">
    <property type="entry name" value="RNA-dir_DNA_polymerase"/>
</dbReference>
<dbReference type="SUPFAM" id="SSF56672">
    <property type="entry name" value="DNA/RNA polymerases"/>
    <property type="match status" value="1"/>
</dbReference>
<sequence>MNERCSAVLLNKLPSKEKDPGSFTIPYDIGQLHIDNALADLGASISLMPYMMYEKLGLGESKATRMSLELADSANEIDEKKPELKNLPQHLEYAYLHKDKSFPVIISSKLSEKEKMSLLQVLEKRKGAIAWKMLDIKGISPSYCTHKILIEDDYKPVIQPQRRLNPKVQDVVKNEIVKLLDSGLIYLILDSSWVSPIHVVLEKGGMTVVLNDNNELIHSRTVTGWRVCIDYHKINDATQKDHLPLPFIDQMLKRLCGNKYYCFLNGFLGFFQIPIALEDQEKTTFTCPYGTFAY</sequence>
<evidence type="ECO:0000313" key="1">
    <source>
        <dbReference type="EMBL" id="GJT04837.1"/>
    </source>
</evidence>
<reference evidence="1" key="1">
    <citation type="journal article" date="2022" name="Int. J. Mol. Sci.">
        <title>Draft Genome of Tanacetum Coccineum: Genomic Comparison of Closely Related Tanacetum-Family Plants.</title>
        <authorList>
            <person name="Yamashiro T."/>
            <person name="Shiraishi A."/>
            <person name="Nakayama K."/>
            <person name="Satake H."/>
        </authorList>
    </citation>
    <scope>NUCLEOTIDE SEQUENCE</scope>
</reference>
<dbReference type="PANTHER" id="PTHR24559">
    <property type="entry name" value="TRANSPOSON TY3-I GAG-POL POLYPROTEIN"/>
    <property type="match status" value="1"/>
</dbReference>
<gene>
    <name evidence="1" type="ORF">Tco_0839299</name>
</gene>
<reference evidence="1" key="2">
    <citation type="submission" date="2022-01" db="EMBL/GenBank/DDBJ databases">
        <authorList>
            <person name="Yamashiro T."/>
            <person name="Shiraishi A."/>
            <person name="Satake H."/>
            <person name="Nakayama K."/>
        </authorList>
    </citation>
    <scope>NUCLEOTIDE SEQUENCE</scope>
</reference>
<organism evidence="1 2">
    <name type="scientific">Tanacetum coccineum</name>
    <dbReference type="NCBI Taxonomy" id="301880"/>
    <lineage>
        <taxon>Eukaryota</taxon>
        <taxon>Viridiplantae</taxon>
        <taxon>Streptophyta</taxon>
        <taxon>Embryophyta</taxon>
        <taxon>Tracheophyta</taxon>
        <taxon>Spermatophyta</taxon>
        <taxon>Magnoliopsida</taxon>
        <taxon>eudicotyledons</taxon>
        <taxon>Gunneridae</taxon>
        <taxon>Pentapetalae</taxon>
        <taxon>asterids</taxon>
        <taxon>campanulids</taxon>
        <taxon>Asterales</taxon>
        <taxon>Asteraceae</taxon>
        <taxon>Asteroideae</taxon>
        <taxon>Anthemideae</taxon>
        <taxon>Anthemidinae</taxon>
        <taxon>Tanacetum</taxon>
    </lineage>
</organism>
<dbReference type="InterPro" id="IPR021109">
    <property type="entry name" value="Peptidase_aspartic_dom_sf"/>
</dbReference>
<dbReference type="InterPro" id="IPR043502">
    <property type="entry name" value="DNA/RNA_pol_sf"/>
</dbReference>
<accession>A0ABQ5AT20</accession>
<protein>
    <submittedName>
        <fullName evidence="1">Reverse transcriptase domain-containing protein</fullName>
    </submittedName>
</protein>
<keyword evidence="1" id="KW-0695">RNA-directed DNA polymerase</keyword>
<keyword evidence="1" id="KW-0548">Nucleotidyltransferase</keyword>
<dbReference type="GO" id="GO:0003964">
    <property type="term" value="F:RNA-directed DNA polymerase activity"/>
    <property type="evidence" value="ECO:0007669"/>
    <property type="project" value="UniProtKB-KW"/>
</dbReference>
<dbReference type="Proteomes" id="UP001151760">
    <property type="component" value="Unassembled WGS sequence"/>
</dbReference>
<dbReference type="CDD" id="cd01647">
    <property type="entry name" value="RT_LTR"/>
    <property type="match status" value="1"/>
</dbReference>
<proteinExistence type="predicted"/>
<name>A0ABQ5AT20_9ASTR</name>